<sequence>MGVSGLHPQLKEISIPVSLEKYRGKTLAVDTYSWLHKSTISCAQELCLNQPTQKYVSYIIKKINMLRHFGVEPYMVFDGASLPTKAATAKERKERREEAQAKADEYMKKGNKKLAWKEFMKAAAVTSQMSKSVMVELDRMNVKYVVAPYEADPQMVYLEKKGYVDGIISEDSDLLIFGCRTLITKLNDFGECIEISKSNFSKVTTISGLDSFTPQQLRLVAMLSGCDYTKGVPGVGLKTAFNLVKKYNQIDRVLMALRAEGKKLPPEGFEVELIKADLAFQYQKVFNPKDQTLETLNEYPEPFDFDMELVEQCCGVTFDAEIHVGISKGKLHPNTHEVLISREQNITSLKSKSFTSEPKISTVARTKSVGSTSSRRMVAPRGRIDSFFSVQKSTKITTTDTTSDQQKLQIEAKAEVHTEQVSPDHKRVRTLLTPKENPPKLVGTFSKFFKSPAGGIPTPRSTFDADITGDSEISDVSSPFRYTKSTSDKVDTNNVLGNLTDDDIDTQTQSDHKMEENRDDSQPPESPSSKISKQPAVGDFDLDDDEDDIEESPVKSLLPSGIHFNNNRDEIKQLLRDTFSFRPGSKEKFQVPKALQKLSAFENASTISIASAESSHSDSSFDLNSEEFHEVQKHAEVFTNIDMNKSFESISSKRTTKSKLEIKNSSLSRFAYK</sequence>
<dbReference type="GO" id="GO:0003677">
    <property type="term" value="F:DNA binding"/>
    <property type="evidence" value="ECO:0007669"/>
    <property type="project" value="UniProtKB-KW"/>
</dbReference>
<comment type="cofactor">
    <cofactor evidence="1">
        <name>Mg(2+)</name>
        <dbReference type="ChEBI" id="CHEBI:18420"/>
    </cofactor>
</comment>
<feature type="compositionally biased region" description="Basic and acidic residues" evidence="14">
    <location>
        <begin position="510"/>
        <end position="521"/>
    </location>
</feature>
<dbReference type="SUPFAM" id="SSF47807">
    <property type="entry name" value="5' to 3' exonuclease, C-terminal subdomain"/>
    <property type="match status" value="1"/>
</dbReference>
<dbReference type="InterPro" id="IPR029060">
    <property type="entry name" value="PIN-like_dom_sf"/>
</dbReference>
<dbReference type="HOGENOM" id="CLU_008978_5_0_1"/>
<dbReference type="GO" id="GO:0017108">
    <property type="term" value="F:5'-flap endonuclease activity"/>
    <property type="evidence" value="ECO:0007669"/>
    <property type="project" value="TreeGrafter"/>
</dbReference>
<dbReference type="Gene3D" id="1.10.150.20">
    <property type="entry name" value="5' to 3' exonuclease, C-terminal subdomain"/>
    <property type="match status" value="1"/>
</dbReference>
<evidence type="ECO:0000256" key="4">
    <source>
        <dbReference type="ARBA" id="ARBA00022722"/>
    </source>
</evidence>
<evidence type="ECO:0000256" key="2">
    <source>
        <dbReference type="ARBA" id="ARBA00004123"/>
    </source>
</evidence>
<comment type="similarity">
    <text evidence="3">Belongs to the XPG/RAD2 endonuclease family. EXO1 subfamily.</text>
</comment>
<evidence type="ECO:0000259" key="15">
    <source>
        <dbReference type="SMART" id="SM00484"/>
    </source>
</evidence>
<evidence type="ECO:0000256" key="6">
    <source>
        <dbReference type="ARBA" id="ARBA00022763"/>
    </source>
</evidence>
<dbReference type="PANTHER" id="PTHR11081">
    <property type="entry name" value="FLAP ENDONUCLEASE FAMILY MEMBER"/>
    <property type="match status" value="1"/>
</dbReference>
<dbReference type="CDD" id="cd09908">
    <property type="entry name" value="H3TH_EXO1"/>
    <property type="match status" value="1"/>
</dbReference>
<feature type="domain" description="XPG-I" evidence="15">
    <location>
        <begin position="138"/>
        <end position="209"/>
    </location>
</feature>
<proteinExistence type="inferred from homology"/>
<keyword evidence="4" id="KW-0540">Nuclease</keyword>
<dbReference type="InterPro" id="IPR006086">
    <property type="entry name" value="XPG-I_dom"/>
</dbReference>
<protein>
    <submittedName>
        <fullName evidence="17">PIN domain-like protein</fullName>
    </submittedName>
</protein>
<dbReference type="SMART" id="SM00484">
    <property type="entry name" value="XPGI"/>
    <property type="match status" value="1"/>
</dbReference>
<evidence type="ECO:0000256" key="12">
    <source>
        <dbReference type="ARBA" id="ARBA00023204"/>
    </source>
</evidence>
<organism evidence="18">
    <name type="scientific">Candida tenuis (strain ATCC 10573 / BCRC 21748 / CBS 615 / JCM 9827 / NBRC 10315 / NRRL Y-1498 / VKM Y-70)</name>
    <name type="common">Yeast</name>
    <name type="synonym">Yamadazyma tenuis</name>
    <dbReference type="NCBI Taxonomy" id="590646"/>
    <lineage>
        <taxon>Eukaryota</taxon>
        <taxon>Fungi</taxon>
        <taxon>Dikarya</taxon>
        <taxon>Ascomycota</taxon>
        <taxon>Saccharomycotina</taxon>
        <taxon>Pichiomycetes</taxon>
        <taxon>Debaryomycetaceae</taxon>
        <taxon>Yamadazyma</taxon>
    </lineage>
</organism>
<keyword evidence="13" id="KW-0539">Nucleus</keyword>
<dbReference type="GO" id="GO:0005634">
    <property type="term" value="C:nucleus"/>
    <property type="evidence" value="ECO:0007669"/>
    <property type="project" value="UniProtKB-SubCell"/>
</dbReference>
<dbReference type="Gene3D" id="3.40.50.1010">
    <property type="entry name" value="5'-nuclease"/>
    <property type="match status" value="1"/>
</dbReference>
<dbReference type="EMBL" id="GL996524">
    <property type="protein sequence ID" value="EGV63221.1"/>
    <property type="molecule type" value="Genomic_DNA"/>
</dbReference>
<dbReference type="InterPro" id="IPR008918">
    <property type="entry name" value="HhH2"/>
</dbReference>
<evidence type="ECO:0000256" key="5">
    <source>
        <dbReference type="ARBA" id="ARBA00022723"/>
    </source>
</evidence>
<dbReference type="InterPro" id="IPR036279">
    <property type="entry name" value="5-3_exonuclease_C_sf"/>
</dbReference>
<dbReference type="SUPFAM" id="SSF88723">
    <property type="entry name" value="PIN domain-like"/>
    <property type="match status" value="1"/>
</dbReference>
<keyword evidence="12" id="KW-0234">DNA repair</keyword>
<evidence type="ECO:0000259" key="16">
    <source>
        <dbReference type="SMART" id="SM00485"/>
    </source>
</evidence>
<dbReference type="InterPro" id="IPR037315">
    <property type="entry name" value="EXO1_H3TH"/>
</dbReference>
<dbReference type="PRINTS" id="PR00853">
    <property type="entry name" value="XPGRADSUPER"/>
</dbReference>
<gene>
    <name evidence="17" type="ORF">CANTEDRAFT_135054</name>
</gene>
<keyword evidence="11" id="KW-0238">DNA-binding</keyword>
<dbReference type="InterPro" id="IPR006085">
    <property type="entry name" value="XPG_DNA_repair_N"/>
</dbReference>
<evidence type="ECO:0000256" key="1">
    <source>
        <dbReference type="ARBA" id="ARBA00001946"/>
    </source>
</evidence>
<evidence type="ECO:0000256" key="9">
    <source>
        <dbReference type="ARBA" id="ARBA00022842"/>
    </source>
</evidence>
<name>G3B5G9_CANTC</name>
<dbReference type="InterPro" id="IPR006084">
    <property type="entry name" value="XPG/Rad2"/>
</dbReference>
<evidence type="ECO:0000256" key="10">
    <source>
        <dbReference type="ARBA" id="ARBA00022881"/>
    </source>
</evidence>
<dbReference type="PANTHER" id="PTHR11081:SF65">
    <property type="entry name" value="DNA DAMAGE-INDUCIBLE PROTEIN DIN7-RELATED"/>
    <property type="match status" value="1"/>
</dbReference>
<dbReference type="Pfam" id="PF00867">
    <property type="entry name" value="XPG_I"/>
    <property type="match status" value="1"/>
</dbReference>
<dbReference type="FunFam" id="3.40.50.1010:FF:000002">
    <property type="entry name" value="Exonuclease 1, putative"/>
    <property type="match status" value="1"/>
</dbReference>
<dbReference type="CDD" id="cd09857">
    <property type="entry name" value="PIN_EXO1"/>
    <property type="match status" value="1"/>
</dbReference>
<evidence type="ECO:0000256" key="7">
    <source>
        <dbReference type="ARBA" id="ARBA00022801"/>
    </source>
</evidence>
<reference evidence="17 18" key="1">
    <citation type="journal article" date="2011" name="Proc. Natl. Acad. Sci. U.S.A.">
        <title>Comparative genomics of xylose-fermenting fungi for enhanced biofuel production.</title>
        <authorList>
            <person name="Wohlbach D.J."/>
            <person name="Kuo A."/>
            <person name="Sato T.K."/>
            <person name="Potts K.M."/>
            <person name="Salamov A.A."/>
            <person name="LaButti K.M."/>
            <person name="Sun H."/>
            <person name="Clum A."/>
            <person name="Pangilinan J.L."/>
            <person name="Lindquist E.A."/>
            <person name="Lucas S."/>
            <person name="Lapidus A."/>
            <person name="Jin M."/>
            <person name="Gunawan C."/>
            <person name="Balan V."/>
            <person name="Dale B.E."/>
            <person name="Jeffries T.W."/>
            <person name="Zinkel R."/>
            <person name="Barry K.W."/>
            <person name="Grigoriev I.V."/>
            <person name="Gasch A.P."/>
        </authorList>
    </citation>
    <scope>NUCLEOTIDE SEQUENCE [LARGE SCALE GENOMIC DNA]</scope>
    <source>
        <strain evidence="18">ATCC 10573 / BCRC 21748 / CBS 615 / JCM 9827 / NBRC 10315 / NRRL Y-1498 / VKM Y-70</strain>
    </source>
</reference>
<keyword evidence="9" id="KW-0460">Magnesium</keyword>
<dbReference type="eggNOG" id="KOG2518">
    <property type="taxonomic scope" value="Eukaryota"/>
</dbReference>
<dbReference type="GeneID" id="18249838"/>
<dbReference type="STRING" id="590646.G3B5G9"/>
<comment type="subcellular location">
    <subcellularLocation>
        <location evidence="2">Nucleus</location>
    </subcellularLocation>
</comment>
<dbReference type="Pfam" id="PF00752">
    <property type="entry name" value="XPG_N"/>
    <property type="match status" value="1"/>
</dbReference>
<dbReference type="OrthoDB" id="26491at2759"/>
<dbReference type="SMART" id="SM00279">
    <property type="entry name" value="HhH2"/>
    <property type="match status" value="1"/>
</dbReference>
<feature type="compositionally biased region" description="Acidic residues" evidence="14">
    <location>
        <begin position="540"/>
        <end position="551"/>
    </location>
</feature>
<dbReference type="InterPro" id="IPR044752">
    <property type="entry name" value="PIN-like_EXO1"/>
</dbReference>
<dbReference type="KEGG" id="cten:18249838"/>
<dbReference type="GO" id="GO:0006281">
    <property type="term" value="P:DNA repair"/>
    <property type="evidence" value="ECO:0007669"/>
    <property type="project" value="UniProtKB-KW"/>
</dbReference>
<evidence type="ECO:0000313" key="17">
    <source>
        <dbReference type="EMBL" id="EGV63221.1"/>
    </source>
</evidence>
<keyword evidence="5" id="KW-0479">Metal-binding</keyword>
<evidence type="ECO:0000256" key="13">
    <source>
        <dbReference type="ARBA" id="ARBA00023242"/>
    </source>
</evidence>
<evidence type="ECO:0000256" key="3">
    <source>
        <dbReference type="ARBA" id="ARBA00010563"/>
    </source>
</evidence>
<dbReference type="GO" id="GO:0035312">
    <property type="term" value="F:5'-3' DNA exonuclease activity"/>
    <property type="evidence" value="ECO:0007669"/>
    <property type="project" value="InterPro"/>
</dbReference>
<evidence type="ECO:0000313" key="18">
    <source>
        <dbReference type="Proteomes" id="UP000000707"/>
    </source>
</evidence>
<evidence type="ECO:0000256" key="14">
    <source>
        <dbReference type="SAM" id="MobiDB-lite"/>
    </source>
</evidence>
<dbReference type="Proteomes" id="UP000000707">
    <property type="component" value="Unassembled WGS sequence"/>
</dbReference>
<accession>G3B5G9</accession>
<dbReference type="SMART" id="SM00485">
    <property type="entry name" value="XPGN"/>
    <property type="match status" value="1"/>
</dbReference>
<dbReference type="GO" id="GO:0046872">
    <property type="term" value="F:metal ion binding"/>
    <property type="evidence" value="ECO:0007669"/>
    <property type="project" value="UniProtKB-KW"/>
</dbReference>
<dbReference type="AlphaFoldDB" id="G3B5G9"/>
<dbReference type="FunFam" id="1.10.150.20:FF:000011">
    <property type="entry name" value="exonuclease 1"/>
    <property type="match status" value="1"/>
</dbReference>
<evidence type="ECO:0000256" key="8">
    <source>
        <dbReference type="ARBA" id="ARBA00022839"/>
    </source>
</evidence>
<keyword evidence="18" id="KW-1185">Reference proteome</keyword>
<keyword evidence="10" id="KW-0267">Excision nuclease</keyword>
<feature type="domain" description="XPG N-terminal" evidence="16">
    <location>
        <begin position="1"/>
        <end position="99"/>
    </location>
</feature>
<keyword evidence="6" id="KW-0227">DNA damage</keyword>
<evidence type="ECO:0000256" key="11">
    <source>
        <dbReference type="ARBA" id="ARBA00023125"/>
    </source>
</evidence>
<feature type="region of interest" description="Disordered" evidence="14">
    <location>
        <begin position="453"/>
        <end position="554"/>
    </location>
</feature>
<keyword evidence="7" id="KW-0378">Hydrolase</keyword>
<keyword evidence="8" id="KW-0269">Exonuclease</keyword>